<keyword evidence="3 8" id="KW-0312">Gluconeogenesis</keyword>
<comment type="catalytic activity">
    <reaction evidence="7 8 9">
        <text>alpha-D-glucose 6-phosphate = beta-D-fructose 6-phosphate</text>
        <dbReference type="Rhea" id="RHEA:11816"/>
        <dbReference type="ChEBI" id="CHEBI:57634"/>
        <dbReference type="ChEBI" id="CHEBI:58225"/>
        <dbReference type="EC" id="5.3.1.9"/>
    </reaction>
</comment>
<reference evidence="10" key="1">
    <citation type="submission" date="2022-10" db="EMBL/GenBank/DDBJ databases">
        <authorList>
            <person name="Wei X."/>
        </authorList>
    </citation>
    <scope>NUCLEOTIDE SEQUENCE</scope>
    <source>
        <strain evidence="10">SD2</strain>
    </source>
</reference>
<comment type="similarity">
    <text evidence="2 8 9">Belongs to the GPI family.</text>
</comment>
<sequence length="430" mass="49049">MSSSYLKLDFKLKNQVVPFESYQKQVSQIHNAVKSKSVEEKDWLGWLNLASDYNKEEYAKMEEKVAQWLKDKVEVVVVIGIGGSYLGAKTGYEFIFGKYSIKKPQMELVFAGNDISAETLVAKLNYVKDKKFAINVISKSGTTLEPSIAFREFRNLLEQKEVNPWEYIVATTDKQKGVLFELATAKKYTKFVIPDDVGGRFSVLTAVGLFPFLCAGIDAKKVLEGARQMNKELFSENVMENAAYKYAVARHYLHKEKKYAVEIFVSYEPKLRYFAEWWKQLFAESEGKYGKGLWPSSAIFSTDLHSLGQMIQDGPKILFETVLTLENPAYDITFKDNVIDYDKLNYLSDKKLSEVNNVAFNATMEAHSDEGNVPNISMLFKDFSEETLGALFMFFMRAVTMSAYLLGVNPFNQPGVEVYKKNMFFLLGKK</sequence>
<dbReference type="CDD" id="cd05016">
    <property type="entry name" value="SIS_PGI_2"/>
    <property type="match status" value="1"/>
</dbReference>
<reference evidence="10" key="2">
    <citation type="submission" date="2022-11" db="EMBL/GenBank/DDBJ databases">
        <title>complete genomes of mycoplasma synoviae ZX313 strain and SD2 strain.</title>
        <authorList>
            <person name="Zhong Q."/>
        </authorList>
    </citation>
    <scope>NUCLEOTIDE SEQUENCE</scope>
    <source>
        <strain evidence="10">SD2</strain>
    </source>
</reference>
<dbReference type="NCBIfam" id="NF010697">
    <property type="entry name" value="PRK14097.1"/>
    <property type="match status" value="1"/>
</dbReference>
<dbReference type="GO" id="GO:0005829">
    <property type="term" value="C:cytosol"/>
    <property type="evidence" value="ECO:0007669"/>
    <property type="project" value="TreeGrafter"/>
</dbReference>
<feature type="active site" description="Proton donor" evidence="8">
    <location>
        <position position="284"/>
    </location>
</feature>
<evidence type="ECO:0000256" key="3">
    <source>
        <dbReference type="ARBA" id="ARBA00022432"/>
    </source>
</evidence>
<comment type="caution">
    <text evidence="8">Lacks conserved residue(s) required for the propagation of feature annotation.</text>
</comment>
<proteinExistence type="inferred from homology"/>
<comment type="function">
    <text evidence="8">Catalyzes the reversible isomerization of glucose-6-phosphate to fructose-6-phosphate.</text>
</comment>
<keyword evidence="5 8" id="KW-0324">Glycolysis</keyword>
<dbReference type="InterPro" id="IPR035482">
    <property type="entry name" value="SIS_PGI_2"/>
</dbReference>
<evidence type="ECO:0000256" key="8">
    <source>
        <dbReference type="HAMAP-Rule" id="MF_00473"/>
    </source>
</evidence>
<gene>
    <name evidence="8" type="primary">pgi</name>
    <name evidence="10" type="ORF">OIE46_02600</name>
</gene>
<evidence type="ECO:0000313" key="11">
    <source>
        <dbReference type="Proteomes" id="UP001164481"/>
    </source>
</evidence>
<dbReference type="GO" id="GO:0051156">
    <property type="term" value="P:glucose 6-phosphate metabolic process"/>
    <property type="evidence" value="ECO:0007669"/>
    <property type="project" value="TreeGrafter"/>
</dbReference>
<evidence type="ECO:0000256" key="5">
    <source>
        <dbReference type="ARBA" id="ARBA00023152"/>
    </source>
</evidence>
<dbReference type="AlphaFoldDB" id="A0AAX3F053"/>
<dbReference type="SUPFAM" id="SSF53697">
    <property type="entry name" value="SIS domain"/>
    <property type="match status" value="1"/>
</dbReference>
<comment type="pathway">
    <text evidence="1 8 9">Carbohydrate degradation; glycolysis; D-glyceraldehyde 3-phosphate and glycerone phosphate from D-glucose: step 2/4.</text>
</comment>
<evidence type="ECO:0000256" key="7">
    <source>
        <dbReference type="ARBA" id="ARBA00029321"/>
    </source>
</evidence>
<comment type="pathway">
    <text evidence="8">Carbohydrate biosynthesis; gluconeogenesis.</text>
</comment>
<dbReference type="GO" id="GO:0097367">
    <property type="term" value="F:carbohydrate derivative binding"/>
    <property type="evidence" value="ECO:0007669"/>
    <property type="project" value="InterPro"/>
</dbReference>
<dbReference type="RefSeq" id="WP_154221739.1">
    <property type="nucleotide sequence ID" value="NZ_CP034544.1"/>
</dbReference>
<dbReference type="GO" id="GO:0006096">
    <property type="term" value="P:glycolytic process"/>
    <property type="evidence" value="ECO:0007669"/>
    <property type="project" value="UniProtKB-UniRule"/>
</dbReference>
<dbReference type="Proteomes" id="UP001164481">
    <property type="component" value="Chromosome"/>
</dbReference>
<evidence type="ECO:0000256" key="9">
    <source>
        <dbReference type="RuleBase" id="RU000612"/>
    </source>
</evidence>
<dbReference type="InterPro" id="IPR001672">
    <property type="entry name" value="G6P_Isomerase"/>
</dbReference>
<comment type="subcellular location">
    <subcellularLocation>
        <location evidence="8">Cytoplasm</location>
    </subcellularLocation>
</comment>
<protein>
    <recommendedName>
        <fullName evidence="8">Glucose-6-phosphate isomerase</fullName>
        <shortName evidence="8">GPI</shortName>
        <ecNumber evidence="8">5.3.1.9</ecNumber>
    </recommendedName>
    <alternativeName>
        <fullName evidence="8">Phosphoglucose isomerase</fullName>
        <shortName evidence="8">PGI</shortName>
    </alternativeName>
    <alternativeName>
        <fullName evidence="8">Phosphohexose isomerase</fullName>
        <shortName evidence="8">PHI</shortName>
    </alternativeName>
</protein>
<name>A0AAX3F053_MYCSY</name>
<dbReference type="PANTHER" id="PTHR11469">
    <property type="entry name" value="GLUCOSE-6-PHOSPHATE ISOMERASE"/>
    <property type="match status" value="1"/>
</dbReference>
<dbReference type="GO" id="GO:0048029">
    <property type="term" value="F:monosaccharide binding"/>
    <property type="evidence" value="ECO:0007669"/>
    <property type="project" value="TreeGrafter"/>
</dbReference>
<dbReference type="InterPro" id="IPR035476">
    <property type="entry name" value="SIS_PGI_1"/>
</dbReference>
<dbReference type="InterPro" id="IPR046348">
    <property type="entry name" value="SIS_dom_sf"/>
</dbReference>
<evidence type="ECO:0000256" key="6">
    <source>
        <dbReference type="ARBA" id="ARBA00023235"/>
    </source>
</evidence>
<evidence type="ECO:0000256" key="4">
    <source>
        <dbReference type="ARBA" id="ARBA00022490"/>
    </source>
</evidence>
<dbReference type="PANTHER" id="PTHR11469:SF1">
    <property type="entry name" value="GLUCOSE-6-PHOSPHATE ISOMERASE"/>
    <property type="match status" value="1"/>
</dbReference>
<dbReference type="EMBL" id="CP107525">
    <property type="protein sequence ID" value="UZW64246.1"/>
    <property type="molecule type" value="Genomic_DNA"/>
</dbReference>
<dbReference type="Gene3D" id="3.40.50.10490">
    <property type="entry name" value="Glucose-6-phosphate isomerase like protein, domain 1"/>
    <property type="match status" value="2"/>
</dbReference>
<evidence type="ECO:0000256" key="1">
    <source>
        <dbReference type="ARBA" id="ARBA00004926"/>
    </source>
</evidence>
<dbReference type="EC" id="5.3.1.9" evidence="8"/>
<dbReference type="PRINTS" id="PR00662">
    <property type="entry name" value="G6PISOMERASE"/>
</dbReference>
<feature type="active site" evidence="8">
    <location>
        <position position="420"/>
    </location>
</feature>
<keyword evidence="6 8" id="KW-0413">Isomerase</keyword>
<dbReference type="PROSITE" id="PS00765">
    <property type="entry name" value="P_GLUCOSE_ISOMERASE_1"/>
    <property type="match status" value="1"/>
</dbReference>
<dbReference type="PROSITE" id="PS51463">
    <property type="entry name" value="P_GLUCOSE_ISOMERASE_3"/>
    <property type="match status" value="1"/>
</dbReference>
<dbReference type="GO" id="GO:0006094">
    <property type="term" value="P:gluconeogenesis"/>
    <property type="evidence" value="ECO:0007669"/>
    <property type="project" value="UniProtKB-UniRule"/>
</dbReference>
<evidence type="ECO:0000313" key="10">
    <source>
        <dbReference type="EMBL" id="UZW64246.1"/>
    </source>
</evidence>
<dbReference type="FunFam" id="3.40.50.10490:FF:000016">
    <property type="entry name" value="Glucose-6-phosphate isomerase"/>
    <property type="match status" value="1"/>
</dbReference>
<dbReference type="PROSITE" id="PS00174">
    <property type="entry name" value="P_GLUCOSE_ISOMERASE_2"/>
    <property type="match status" value="1"/>
</dbReference>
<dbReference type="GO" id="GO:0004347">
    <property type="term" value="F:glucose-6-phosphate isomerase activity"/>
    <property type="evidence" value="ECO:0007669"/>
    <property type="project" value="UniProtKB-UniRule"/>
</dbReference>
<accession>A0AAX3F053</accession>
<dbReference type="Pfam" id="PF00342">
    <property type="entry name" value="PGI"/>
    <property type="match status" value="1"/>
</dbReference>
<dbReference type="InterPro" id="IPR018189">
    <property type="entry name" value="Phosphoglucose_isomerase_CS"/>
</dbReference>
<dbReference type="CDD" id="cd05015">
    <property type="entry name" value="SIS_PGI_1"/>
    <property type="match status" value="1"/>
</dbReference>
<keyword evidence="4 8" id="KW-0963">Cytoplasm</keyword>
<evidence type="ECO:0000256" key="2">
    <source>
        <dbReference type="ARBA" id="ARBA00006604"/>
    </source>
</evidence>
<organism evidence="10 11">
    <name type="scientific">Mycoplasmopsis synoviae</name>
    <name type="common">Mycoplasma synoviae</name>
    <dbReference type="NCBI Taxonomy" id="2109"/>
    <lineage>
        <taxon>Bacteria</taxon>
        <taxon>Bacillati</taxon>
        <taxon>Mycoplasmatota</taxon>
        <taxon>Mycoplasmoidales</taxon>
        <taxon>Metamycoplasmataceae</taxon>
        <taxon>Mycoplasmopsis</taxon>
    </lineage>
</organism>
<dbReference type="HAMAP" id="MF_00473">
    <property type="entry name" value="G6P_isomerase"/>
    <property type="match status" value="1"/>
</dbReference>